<dbReference type="NCBIfam" id="TIGR04213">
    <property type="entry name" value="PGF_pre_PGF"/>
    <property type="match status" value="1"/>
</dbReference>
<organism evidence="3 4">
    <name type="scientific">Haloarcula argentinensis</name>
    <dbReference type="NCBI Taxonomy" id="43776"/>
    <lineage>
        <taxon>Archaea</taxon>
        <taxon>Methanobacteriati</taxon>
        <taxon>Methanobacteriota</taxon>
        <taxon>Stenosarchaea group</taxon>
        <taxon>Halobacteria</taxon>
        <taxon>Halobacteriales</taxon>
        <taxon>Haloarculaceae</taxon>
        <taxon>Haloarcula</taxon>
    </lineage>
</organism>
<keyword evidence="2" id="KW-1133">Transmembrane helix</keyword>
<dbReference type="RefSeq" id="WP_170098546.1">
    <property type="nucleotide sequence ID" value="NZ_WOWA01000009.1"/>
</dbReference>
<dbReference type="InterPro" id="IPR013783">
    <property type="entry name" value="Ig-like_fold"/>
</dbReference>
<dbReference type="Proteomes" id="UP000641625">
    <property type="component" value="Unassembled WGS sequence"/>
</dbReference>
<dbReference type="Gene3D" id="2.60.40.10">
    <property type="entry name" value="Immunoglobulins"/>
    <property type="match status" value="2"/>
</dbReference>
<name>A0A847USI7_HALAR</name>
<proteinExistence type="predicted"/>
<keyword evidence="2" id="KW-0472">Membrane</keyword>
<dbReference type="AlphaFoldDB" id="A0A847USI7"/>
<dbReference type="EMBL" id="WOWA01000009">
    <property type="protein sequence ID" value="NLV14828.1"/>
    <property type="molecule type" value="Genomic_DNA"/>
</dbReference>
<evidence type="ECO:0000313" key="3">
    <source>
        <dbReference type="EMBL" id="NLV14828.1"/>
    </source>
</evidence>
<sequence>MSSASKDTNTILAGDSVNVTATIQNTGSSGGAMSIEYVVNGTTRATERVVVDAESAVERTRALKFETPGTYRIKVKSPGNSAGRVKVKPAIVETTRTDSTMRELTIRGGMVPTNEPYVMNVSGPTDRSFTLQSWTVNASQEAFTQDVTEYTDPSSADISVPSGDDASVFGVVTVGSSDGVEPSSMQFALNRSTLQQAGIAAQDIRVYHRANGSWKAAETTVASEQPDRIVYEADTAGATAYAIGKLEPSFSVTRTSVVNEQATDGHRVTVRGTVENAGSTPGTYDAQMRVDDEVVNQTSVAVPADTERTVTLSTVVTTPGTFQIGFNDVNAGEVQITESQIRTDENGGAEPKTEPTGTETAVQTEPAVDGDSGLGPLPATVMGISTVLVIGGLLGALLLFGVVIVLLRRGGSRNDSGFEL</sequence>
<evidence type="ECO:0000313" key="4">
    <source>
        <dbReference type="Proteomes" id="UP000641625"/>
    </source>
</evidence>
<dbReference type="InterPro" id="IPR026453">
    <property type="entry name" value="PGF_pre_PGF"/>
</dbReference>
<gene>
    <name evidence="3" type="ORF">GOC77_16300</name>
</gene>
<reference evidence="3" key="1">
    <citation type="submission" date="2019-12" db="EMBL/GenBank/DDBJ databases">
        <title>Whole genome sequencing of Haloarcula argentinensis strain pws5.</title>
        <authorList>
            <person name="Verma D.K."/>
            <person name="Gopal K."/>
            <person name="Prasad E.S."/>
        </authorList>
    </citation>
    <scope>NUCLEOTIDE SEQUENCE</scope>
    <source>
        <strain evidence="3">Pws5</strain>
    </source>
</reference>
<evidence type="ECO:0000256" key="1">
    <source>
        <dbReference type="SAM" id="MobiDB-lite"/>
    </source>
</evidence>
<evidence type="ECO:0000256" key="2">
    <source>
        <dbReference type="SAM" id="Phobius"/>
    </source>
</evidence>
<keyword evidence="2" id="KW-0812">Transmembrane</keyword>
<feature type="region of interest" description="Disordered" evidence="1">
    <location>
        <begin position="340"/>
        <end position="369"/>
    </location>
</feature>
<accession>A0A847USI7</accession>
<comment type="caution">
    <text evidence="3">The sequence shown here is derived from an EMBL/GenBank/DDBJ whole genome shotgun (WGS) entry which is preliminary data.</text>
</comment>
<protein>
    <submittedName>
        <fullName evidence="3">PGF-pre-PGF domain-containing protein</fullName>
    </submittedName>
</protein>
<feature type="transmembrane region" description="Helical" evidence="2">
    <location>
        <begin position="381"/>
        <end position="407"/>
    </location>
</feature>